<evidence type="ECO:0000313" key="3">
    <source>
        <dbReference type="Proteomes" id="UP000254572"/>
    </source>
</evidence>
<dbReference type="OrthoDB" id="9978759at2"/>
<name>A0A381E570_9GAMM</name>
<proteinExistence type="predicted"/>
<reference evidence="2 3" key="1">
    <citation type="submission" date="2018-06" db="EMBL/GenBank/DDBJ databases">
        <authorList>
            <consortium name="Pathogen Informatics"/>
            <person name="Doyle S."/>
        </authorList>
    </citation>
    <scope>NUCLEOTIDE SEQUENCE [LARGE SCALE GENOMIC DNA]</scope>
    <source>
        <strain evidence="2 3">NCTC13294</strain>
    </source>
</reference>
<dbReference type="EMBL" id="UFUW01000001">
    <property type="protein sequence ID" value="SUX21426.1"/>
    <property type="molecule type" value="Genomic_DNA"/>
</dbReference>
<keyword evidence="3" id="KW-1185">Reference proteome</keyword>
<feature type="region of interest" description="Disordered" evidence="1">
    <location>
        <begin position="32"/>
        <end position="52"/>
    </location>
</feature>
<dbReference type="RefSeq" id="WP_115611327.1">
    <property type="nucleotide sequence ID" value="NZ_JBHLZC010000001.1"/>
</dbReference>
<dbReference type="Proteomes" id="UP000254572">
    <property type="component" value="Unassembled WGS sequence"/>
</dbReference>
<protein>
    <submittedName>
        <fullName evidence="2">Uncharacterized protein</fullName>
    </submittedName>
</protein>
<gene>
    <name evidence="2" type="ORF">NCTC13294_00998</name>
</gene>
<evidence type="ECO:0000256" key="1">
    <source>
        <dbReference type="SAM" id="MobiDB-lite"/>
    </source>
</evidence>
<accession>A0A381E570</accession>
<evidence type="ECO:0000313" key="2">
    <source>
        <dbReference type="EMBL" id="SUX21426.1"/>
    </source>
</evidence>
<organism evidence="2 3">
    <name type="scientific">Cardiobacterium valvarum</name>
    <dbReference type="NCBI Taxonomy" id="194702"/>
    <lineage>
        <taxon>Bacteria</taxon>
        <taxon>Pseudomonadati</taxon>
        <taxon>Pseudomonadota</taxon>
        <taxon>Gammaproteobacteria</taxon>
        <taxon>Cardiobacteriales</taxon>
        <taxon>Cardiobacteriaceae</taxon>
        <taxon>Cardiobacterium</taxon>
    </lineage>
</organism>
<dbReference type="AlphaFoldDB" id="A0A381E570"/>
<sequence>MLTLQPQQRTALTLLGYKLWLPRAELATLRDAVPSAPTPLPTNAALPTPRSAAPEPIPAQALTLPLPGLSAQLHWGRDYLWLSGDDLSCNWLLPPPWAEAGRPTLFATENERRLLLALFAATGSQEAYSAFTALFALVCNYPLPLPQNTATAPADLAIKPLLICGDTLSSHLNAAPTAFGTLPANAYNFLHPHTVLADPSRKGDWWRQWIYIKRNLF</sequence>